<dbReference type="InterPro" id="IPR027434">
    <property type="entry name" value="Homing_endonucl"/>
</dbReference>
<name>A3QRN4_PARLV</name>
<dbReference type="AlphaFoldDB" id="A3QRN4"/>
<evidence type="ECO:0000313" key="2">
    <source>
        <dbReference type="EMBL" id="ABD91527.1"/>
    </source>
</evidence>
<dbReference type="Pfam" id="PF00961">
    <property type="entry name" value="LAGLIDADG_1"/>
    <property type="match status" value="1"/>
</dbReference>
<keyword evidence="2" id="KW-0540">Nuclease</keyword>
<evidence type="ECO:0000259" key="1">
    <source>
        <dbReference type="Pfam" id="PF00961"/>
    </source>
</evidence>
<keyword evidence="2" id="KW-0378">Hydrolase</keyword>
<dbReference type="EMBL" id="DQ421379">
    <property type="protein sequence ID" value="ABD91527.1"/>
    <property type="molecule type" value="Genomic_DNA"/>
</dbReference>
<accession>A3QRN4</accession>
<dbReference type="InterPro" id="IPR004860">
    <property type="entry name" value="LAGLIDADG_dom"/>
</dbReference>
<feature type="domain" description="Homing endonuclease LAGLIDADG" evidence="1">
    <location>
        <begin position="40"/>
        <end position="122"/>
    </location>
</feature>
<keyword evidence="2" id="KW-0255">Endonuclease</keyword>
<dbReference type="GO" id="GO:0004519">
    <property type="term" value="F:endonuclease activity"/>
    <property type="evidence" value="ECO:0007669"/>
    <property type="project" value="UniProtKB-KW"/>
</dbReference>
<proteinExistence type="predicted"/>
<dbReference type="Gene3D" id="3.10.28.10">
    <property type="entry name" value="Homing endonucleases"/>
    <property type="match status" value="1"/>
</dbReference>
<sequence>MWSSKPTKIGRILVRFRTLAKTIPRVSGVLVTDVQTYSYIAGFLDGDGCINLQLVRRKDYVLGYQIRASVTFFQRTVHRSFLEWIQSVLGAGFIRERKDGVAEYSITESRMVLNVLSNLTPYVRLKKMQCNLVMSVLEEMLSSKRLEPAHFLRLARQVDRFGELNFSKRRSIRSDQVEAYLRSRQLLIP</sequence>
<reference evidence="2" key="1">
    <citation type="journal article" date="2007" name="BMC Evol. Biol.">
        <title>Cyanobacterial ribosomal RNA genes with multiple, endonuclease-encoding group I introns.</title>
        <authorList>
            <person name="Haugen P."/>
            <person name="Bhattacharya D."/>
            <person name="Palmer J.D."/>
            <person name="Turner S."/>
            <person name="Lewis L.A."/>
            <person name="Pryer K.M."/>
        </authorList>
    </citation>
    <scope>NUCLEOTIDE SEQUENCE</scope>
    <source>
        <strain evidence="2">C1</strain>
    </source>
</reference>
<dbReference type="SUPFAM" id="SSF55608">
    <property type="entry name" value="Homing endonucleases"/>
    <property type="match status" value="1"/>
</dbReference>
<protein>
    <submittedName>
        <fullName evidence="2">Homing endonuclease</fullName>
    </submittedName>
</protein>
<organism evidence="2">
    <name type="scientific">Parathermosynechococcus lividus C1</name>
    <dbReference type="NCBI Taxonomy" id="102118"/>
    <lineage>
        <taxon>Bacteria</taxon>
        <taxon>Bacillati</taxon>
        <taxon>Cyanobacteriota</taxon>
        <taxon>Cyanophyceae</taxon>
        <taxon>Acaryochloridales</taxon>
        <taxon>Thermosynechococcaceae</taxon>
        <taxon>Parathermosynechococcus</taxon>
    </lineage>
</organism>